<dbReference type="InterPro" id="IPR011990">
    <property type="entry name" value="TPR-like_helical_dom_sf"/>
</dbReference>
<dbReference type="PROSITE" id="PS50043">
    <property type="entry name" value="HTH_LUXR_2"/>
    <property type="match status" value="1"/>
</dbReference>
<dbReference type="Pfam" id="PF00196">
    <property type="entry name" value="GerE"/>
    <property type="match status" value="1"/>
</dbReference>
<dbReference type="InterPro" id="IPR016032">
    <property type="entry name" value="Sig_transdc_resp-reg_C-effctor"/>
</dbReference>
<organism evidence="5 6">
    <name type="scientific">Candidatus Mediterraneibacter tabaqchaliae</name>
    <dbReference type="NCBI Taxonomy" id="2838689"/>
    <lineage>
        <taxon>Bacteria</taxon>
        <taxon>Bacillati</taxon>
        <taxon>Bacillota</taxon>
        <taxon>Clostridia</taxon>
        <taxon>Lachnospirales</taxon>
        <taxon>Lachnospiraceae</taxon>
        <taxon>Mediterraneibacter</taxon>
    </lineage>
</organism>
<evidence type="ECO:0000259" key="4">
    <source>
        <dbReference type="PROSITE" id="PS50043"/>
    </source>
</evidence>
<keyword evidence="1" id="KW-0805">Transcription regulation</keyword>
<dbReference type="PRINTS" id="PR00038">
    <property type="entry name" value="HTHLUXR"/>
</dbReference>
<evidence type="ECO:0000256" key="2">
    <source>
        <dbReference type="ARBA" id="ARBA00023125"/>
    </source>
</evidence>
<dbReference type="EMBL" id="DWUV01000057">
    <property type="protein sequence ID" value="HJD33482.1"/>
    <property type="molecule type" value="Genomic_DNA"/>
</dbReference>
<dbReference type="PANTHER" id="PTHR44688:SF16">
    <property type="entry name" value="DNA-BINDING TRANSCRIPTIONAL ACTIVATOR DEVR_DOSR"/>
    <property type="match status" value="1"/>
</dbReference>
<dbReference type="PANTHER" id="PTHR44688">
    <property type="entry name" value="DNA-BINDING TRANSCRIPTIONAL ACTIVATOR DEVR_DOSR"/>
    <property type="match status" value="1"/>
</dbReference>
<comment type="caution">
    <text evidence="5">The sequence shown here is derived from an EMBL/GenBank/DDBJ whole genome shotgun (WGS) entry which is preliminary data.</text>
</comment>
<reference evidence="5" key="1">
    <citation type="journal article" date="2021" name="PeerJ">
        <title>Extensive microbial diversity within the chicken gut microbiome revealed by metagenomics and culture.</title>
        <authorList>
            <person name="Gilroy R."/>
            <person name="Ravi A."/>
            <person name="Getino M."/>
            <person name="Pursley I."/>
            <person name="Horton D.L."/>
            <person name="Alikhan N.F."/>
            <person name="Baker D."/>
            <person name="Gharbi K."/>
            <person name="Hall N."/>
            <person name="Watson M."/>
            <person name="Adriaenssens E.M."/>
            <person name="Foster-Nyarko E."/>
            <person name="Jarju S."/>
            <person name="Secka A."/>
            <person name="Antonio M."/>
            <person name="Oren A."/>
            <person name="Chaudhuri R.R."/>
            <person name="La Ragione R."/>
            <person name="Hildebrand F."/>
            <person name="Pallen M.J."/>
        </authorList>
    </citation>
    <scope>NUCLEOTIDE SEQUENCE</scope>
    <source>
        <strain evidence="5">ChiGjej3B3-11674</strain>
    </source>
</reference>
<reference evidence="5" key="2">
    <citation type="submission" date="2021-04" db="EMBL/GenBank/DDBJ databases">
        <authorList>
            <person name="Gilroy R."/>
        </authorList>
    </citation>
    <scope>NUCLEOTIDE SEQUENCE</scope>
    <source>
        <strain evidence="5">ChiGjej3B3-11674</strain>
    </source>
</reference>
<dbReference type="CDD" id="cd06170">
    <property type="entry name" value="LuxR_C_like"/>
    <property type="match status" value="1"/>
</dbReference>
<evidence type="ECO:0000256" key="1">
    <source>
        <dbReference type="ARBA" id="ARBA00023015"/>
    </source>
</evidence>
<dbReference type="InterPro" id="IPR000792">
    <property type="entry name" value="Tscrpt_reg_LuxR_C"/>
</dbReference>
<keyword evidence="3" id="KW-0804">Transcription</keyword>
<sequence length="791" mass="92483">MGLRKVTIDKTSHIEEMLPEHLAVCLSGMPGMGRKTAVRVLLEKHPEVNAVFCSVEEVEDGSAAGRRESGRPNWYLVRKPEGCRYPESNEGLWKFVRNMPKEDRILIAVDGLVPENFLELVWGGVMAVVMPETFWFTEAETYRYLKECRSGLRYREVYYLTGGWAGCIAMMVRLEKQLSDRWTARELSCRYEIRKYIRQQILDTLPEDERRLLNERAVFPRLNEELVSILWEDPEKELEERLFVRGAMVYVPERDTWHVQPALRIAMEEYTSPDLCAKAIAWYEEKGSIQDALTCCWYLHDRESYRQCLIRSYDQIPFLNYERGGDAGRDRHVPELLYLEWMEYFIRQDAAGMADIRQQLGKLAKETAEEGVDPDKIREIYLNIAYADPKLSTADWMDLLREKAVPGRQVRLYFMLGESVSYLSGIRDLSELFSCGKSQRLEYRKLWKERLQAVNQMPYRLAELEYEFQTDGPLMKKSTGKLEALPEIHRNLPWQERIGMMYLAYLAADGRERSDTIQAYIHRLAEMLEKEESAVCRWNARALLYLAEAKWGEKEGLMKWIRETGGDIENEAGKTKFYMAAEVKINLYLGNYRRAEDLLQTLVPYFENNGNWRWLSESLFQRAILEREKGESGQALKTVAESLAVANPYRYVRLYTGYGSRGAELLEEYRDWLEKKEASGYQSKKKYKYGSVLRMPVPDWVGYIVRKAGRQKKYYPDLQTEQQDLYRAEKLTVTEQMVLQYLGKGCSNAEISEIMNIKLPTVKTHIYNIYKKLGVKTRIQAVQKARELEII</sequence>
<dbReference type="SUPFAM" id="SSF46894">
    <property type="entry name" value="C-terminal effector domain of the bipartite response regulators"/>
    <property type="match status" value="1"/>
</dbReference>
<dbReference type="Gene3D" id="1.10.10.10">
    <property type="entry name" value="Winged helix-like DNA-binding domain superfamily/Winged helix DNA-binding domain"/>
    <property type="match status" value="1"/>
</dbReference>
<dbReference type="Gene3D" id="1.25.40.10">
    <property type="entry name" value="Tetratricopeptide repeat domain"/>
    <property type="match status" value="1"/>
</dbReference>
<dbReference type="GO" id="GO:0006355">
    <property type="term" value="P:regulation of DNA-templated transcription"/>
    <property type="evidence" value="ECO:0007669"/>
    <property type="project" value="InterPro"/>
</dbReference>
<accession>A0A9D2R255</accession>
<protein>
    <submittedName>
        <fullName evidence="5">LuxR C-terminal-related transcriptional regulator</fullName>
    </submittedName>
</protein>
<dbReference type="GO" id="GO:0003677">
    <property type="term" value="F:DNA binding"/>
    <property type="evidence" value="ECO:0007669"/>
    <property type="project" value="UniProtKB-KW"/>
</dbReference>
<dbReference type="Proteomes" id="UP000823897">
    <property type="component" value="Unassembled WGS sequence"/>
</dbReference>
<evidence type="ECO:0000313" key="5">
    <source>
        <dbReference type="EMBL" id="HJD33482.1"/>
    </source>
</evidence>
<dbReference type="AlphaFoldDB" id="A0A9D2R255"/>
<dbReference type="PROSITE" id="PS00622">
    <property type="entry name" value="HTH_LUXR_1"/>
    <property type="match status" value="1"/>
</dbReference>
<gene>
    <name evidence="5" type="ORF">H9911_02930</name>
</gene>
<feature type="domain" description="HTH luxR-type" evidence="4">
    <location>
        <begin position="724"/>
        <end position="789"/>
    </location>
</feature>
<name>A0A9D2R255_9FIRM</name>
<dbReference type="SMART" id="SM00421">
    <property type="entry name" value="HTH_LUXR"/>
    <property type="match status" value="1"/>
</dbReference>
<evidence type="ECO:0000256" key="3">
    <source>
        <dbReference type="ARBA" id="ARBA00023163"/>
    </source>
</evidence>
<dbReference type="InterPro" id="IPR036388">
    <property type="entry name" value="WH-like_DNA-bd_sf"/>
</dbReference>
<keyword evidence="2" id="KW-0238">DNA-binding</keyword>
<proteinExistence type="predicted"/>
<evidence type="ECO:0000313" key="6">
    <source>
        <dbReference type="Proteomes" id="UP000823897"/>
    </source>
</evidence>